<proteinExistence type="predicted"/>
<reference evidence="4" key="2">
    <citation type="journal article" date="2021" name="PeerJ">
        <title>Extensive microbial diversity within the chicken gut microbiome revealed by metagenomics and culture.</title>
        <authorList>
            <person name="Gilroy R."/>
            <person name="Ravi A."/>
            <person name="Getino M."/>
            <person name="Pursley I."/>
            <person name="Horton D.L."/>
            <person name="Alikhan N.F."/>
            <person name="Baker D."/>
            <person name="Gharbi K."/>
            <person name="Hall N."/>
            <person name="Watson M."/>
            <person name="Adriaenssens E.M."/>
            <person name="Foster-Nyarko E."/>
            <person name="Jarju S."/>
            <person name="Secka A."/>
            <person name="Antonio M."/>
            <person name="Oren A."/>
            <person name="Chaudhuri R.R."/>
            <person name="La Ragione R."/>
            <person name="Hildebrand F."/>
            <person name="Pallen M.J."/>
        </authorList>
    </citation>
    <scope>NUCLEOTIDE SEQUENCE</scope>
    <source>
        <strain evidence="4">18911</strain>
    </source>
</reference>
<gene>
    <name evidence="4" type="ORF">IAB05_01265</name>
</gene>
<name>A0A9D1MGZ1_9FIRM</name>
<evidence type="ECO:0000259" key="3">
    <source>
        <dbReference type="Pfam" id="PF10509"/>
    </source>
</evidence>
<dbReference type="Gene3D" id="3.30.230.10">
    <property type="match status" value="1"/>
</dbReference>
<dbReference type="InterPro" id="IPR014721">
    <property type="entry name" value="Ribsml_uS5_D2-typ_fold_subgr"/>
</dbReference>
<dbReference type="GO" id="GO:0004335">
    <property type="term" value="F:galactokinase activity"/>
    <property type="evidence" value="ECO:0007669"/>
    <property type="project" value="InterPro"/>
</dbReference>
<feature type="non-terminal residue" evidence="4">
    <location>
        <position position="179"/>
    </location>
</feature>
<sequence length="179" mass="18987">MAILYDKKSLLENKKFVETVSSIYTVAPEEAADRVEALVNEHKRSFGADAADTVLFSAPGRIEIVGNHTDHNNGKVIAAAISVDLLGAVSETKDNKIVVNSIGYPSVSVDITDLEPKEDEKGDSAALVRGIVKAFVDRGLNVGGFIATTTSDVFKGAGMSSSASFELFVAEVLNSFYNG</sequence>
<accession>A0A9D1MGZ1</accession>
<evidence type="ECO:0000256" key="1">
    <source>
        <dbReference type="ARBA" id="ARBA00022741"/>
    </source>
</evidence>
<dbReference type="PANTHER" id="PTHR10457:SF7">
    <property type="entry name" value="GALACTOKINASE-RELATED"/>
    <property type="match status" value="1"/>
</dbReference>
<reference evidence="4" key="1">
    <citation type="submission" date="2020-10" db="EMBL/GenBank/DDBJ databases">
        <authorList>
            <person name="Gilroy R."/>
        </authorList>
    </citation>
    <scope>NUCLEOTIDE SEQUENCE</scope>
    <source>
        <strain evidence="4">18911</strain>
    </source>
</reference>
<dbReference type="PRINTS" id="PR00473">
    <property type="entry name" value="GALCTOKINASE"/>
</dbReference>
<dbReference type="GO" id="GO:0006012">
    <property type="term" value="P:galactose metabolic process"/>
    <property type="evidence" value="ECO:0007669"/>
    <property type="project" value="InterPro"/>
</dbReference>
<dbReference type="GO" id="GO:0005829">
    <property type="term" value="C:cytosol"/>
    <property type="evidence" value="ECO:0007669"/>
    <property type="project" value="TreeGrafter"/>
</dbReference>
<dbReference type="PRINTS" id="PR00959">
    <property type="entry name" value="MEVGALKINASE"/>
</dbReference>
<evidence type="ECO:0000313" key="5">
    <source>
        <dbReference type="Proteomes" id="UP000824094"/>
    </source>
</evidence>
<evidence type="ECO:0000256" key="2">
    <source>
        <dbReference type="ARBA" id="ARBA00022840"/>
    </source>
</evidence>
<feature type="domain" description="Galactokinase N-terminal" evidence="3">
    <location>
        <begin position="41"/>
        <end position="90"/>
    </location>
</feature>
<dbReference type="GO" id="GO:0005524">
    <property type="term" value="F:ATP binding"/>
    <property type="evidence" value="ECO:0007669"/>
    <property type="project" value="UniProtKB-KW"/>
</dbReference>
<dbReference type="InterPro" id="IPR000705">
    <property type="entry name" value="Galactokinase"/>
</dbReference>
<dbReference type="EMBL" id="DVNF01000040">
    <property type="protein sequence ID" value="HIU60000.1"/>
    <property type="molecule type" value="Genomic_DNA"/>
</dbReference>
<keyword evidence="1" id="KW-0547">Nucleotide-binding</keyword>
<protein>
    <submittedName>
        <fullName evidence="4">Galactokinase</fullName>
    </submittedName>
</protein>
<dbReference type="InterPro" id="IPR020568">
    <property type="entry name" value="Ribosomal_Su5_D2-typ_SF"/>
</dbReference>
<dbReference type="Pfam" id="PF10509">
    <property type="entry name" value="GalKase_gal_bdg"/>
    <property type="match status" value="1"/>
</dbReference>
<keyword evidence="2" id="KW-0067">ATP-binding</keyword>
<evidence type="ECO:0000313" key="4">
    <source>
        <dbReference type="EMBL" id="HIU60000.1"/>
    </source>
</evidence>
<dbReference type="PANTHER" id="PTHR10457">
    <property type="entry name" value="MEVALONATE KINASE/GALACTOKINASE"/>
    <property type="match status" value="1"/>
</dbReference>
<comment type="caution">
    <text evidence="4">The sequence shown here is derived from an EMBL/GenBank/DDBJ whole genome shotgun (WGS) entry which is preliminary data.</text>
</comment>
<dbReference type="Proteomes" id="UP000824094">
    <property type="component" value="Unassembled WGS sequence"/>
</dbReference>
<dbReference type="InterPro" id="IPR019539">
    <property type="entry name" value="GalKase_N"/>
</dbReference>
<organism evidence="4 5">
    <name type="scientific">Candidatus Stercoripulliclostridium merdigallinarum</name>
    <dbReference type="NCBI Taxonomy" id="2840951"/>
    <lineage>
        <taxon>Bacteria</taxon>
        <taxon>Bacillati</taxon>
        <taxon>Bacillota</taxon>
        <taxon>Clostridia</taxon>
        <taxon>Eubacteriales</taxon>
        <taxon>Candidatus Stercoripulliclostridium</taxon>
    </lineage>
</organism>
<dbReference type="AlphaFoldDB" id="A0A9D1MGZ1"/>
<dbReference type="SUPFAM" id="SSF54211">
    <property type="entry name" value="Ribosomal protein S5 domain 2-like"/>
    <property type="match status" value="1"/>
</dbReference>